<proteinExistence type="inferred from homology"/>
<keyword evidence="13" id="KW-0325">Glycoprotein</keyword>
<dbReference type="CDD" id="cd00218">
    <property type="entry name" value="GlcAT-I"/>
    <property type="match status" value="1"/>
</dbReference>
<evidence type="ECO:0000256" key="18">
    <source>
        <dbReference type="PIRSR" id="PIRSR605027-4"/>
    </source>
</evidence>
<keyword evidence="11 19" id="KW-0333">Golgi apparatus</keyword>
<evidence type="ECO:0000256" key="16">
    <source>
        <dbReference type="PIRSR" id="PIRSR605027-1"/>
    </source>
</evidence>
<dbReference type="PANTHER" id="PTHR10896">
    <property type="entry name" value="GALACTOSYLGALACTOSYLXYLOSYLPROTEIN 3-BETA-GLUCURONOSYLTRANSFERASE BETA-1,3-GLUCURONYLTRANSFERASE"/>
    <property type="match status" value="1"/>
</dbReference>
<evidence type="ECO:0000256" key="10">
    <source>
        <dbReference type="ARBA" id="ARBA00022989"/>
    </source>
</evidence>
<dbReference type="FunFam" id="3.90.550.10:FF:000044">
    <property type="entry name" value="Galactosylgalactosylxylosylprotein 3-beta-glucuronosyltransferase"/>
    <property type="match status" value="1"/>
</dbReference>
<dbReference type="GO" id="GO:0015018">
    <property type="term" value="F:galactosylgalactosylxylosylprotein 3-beta-glucuronosyltransferase activity"/>
    <property type="evidence" value="ECO:0007669"/>
    <property type="project" value="UniProtKB-UniRule"/>
</dbReference>
<dbReference type="FunCoup" id="A0A7M7JUE9">
    <property type="interactions" value="905"/>
</dbReference>
<dbReference type="Gene3D" id="3.90.550.10">
    <property type="entry name" value="Spore Coat Polysaccharide Biosynthesis Protein SpsA, Chain A"/>
    <property type="match status" value="1"/>
</dbReference>
<dbReference type="Pfam" id="PF03360">
    <property type="entry name" value="Glyco_transf_43"/>
    <property type="match status" value="1"/>
</dbReference>
<keyword evidence="10 19" id="KW-1133">Transmembrane helix</keyword>
<dbReference type="SUPFAM" id="SSF53448">
    <property type="entry name" value="Nucleotide-diphospho-sugar transferases"/>
    <property type="match status" value="1"/>
</dbReference>
<keyword evidence="9 19" id="KW-0735">Signal-anchor</keyword>
<evidence type="ECO:0000256" key="8">
    <source>
        <dbReference type="ARBA" id="ARBA00022723"/>
    </source>
</evidence>
<dbReference type="GO" id="GO:0050650">
    <property type="term" value="P:chondroitin sulfate proteoglycan biosynthetic process"/>
    <property type="evidence" value="ECO:0007669"/>
    <property type="project" value="TreeGrafter"/>
</dbReference>
<feature type="binding site" evidence="17">
    <location>
        <position position="158"/>
    </location>
    <ligand>
        <name>Mn(2+)</name>
        <dbReference type="ChEBI" id="CHEBI:29035"/>
    </ligand>
</feature>
<evidence type="ECO:0000256" key="19">
    <source>
        <dbReference type="RuleBase" id="RU363127"/>
    </source>
</evidence>
<evidence type="ECO:0000256" key="4">
    <source>
        <dbReference type="ARBA" id="ARBA00007706"/>
    </source>
</evidence>
<evidence type="ECO:0000256" key="9">
    <source>
        <dbReference type="ARBA" id="ARBA00022968"/>
    </source>
</evidence>
<evidence type="ECO:0000256" key="14">
    <source>
        <dbReference type="ARBA" id="ARBA00023211"/>
    </source>
</evidence>
<dbReference type="GO" id="GO:0000139">
    <property type="term" value="C:Golgi membrane"/>
    <property type="evidence" value="ECO:0007669"/>
    <property type="project" value="UniProtKB-SubCell"/>
</dbReference>
<keyword evidence="7 19" id="KW-0812">Transmembrane</keyword>
<evidence type="ECO:0000313" key="20">
    <source>
        <dbReference type="EnsemblMetazoa" id="XP_022656245"/>
    </source>
</evidence>
<comment type="subcellular location">
    <subcellularLocation>
        <location evidence="2 19">Golgi apparatus membrane</location>
        <topology evidence="2 19">Single-pass type II membrane protein</topology>
    </subcellularLocation>
</comment>
<dbReference type="AlphaFoldDB" id="A0A7M7JUE9"/>
<dbReference type="OMA" id="HTAWEPT"/>
<evidence type="ECO:0000256" key="7">
    <source>
        <dbReference type="ARBA" id="ARBA00022692"/>
    </source>
</evidence>
<comment type="pathway">
    <text evidence="3 19">Protein modification; protein glycosylation.</text>
</comment>
<dbReference type="GeneID" id="111248336"/>
<evidence type="ECO:0000256" key="17">
    <source>
        <dbReference type="PIRSR" id="PIRSR605027-3"/>
    </source>
</evidence>
<feature type="transmembrane region" description="Helical" evidence="19">
    <location>
        <begin position="6"/>
        <end position="24"/>
    </location>
</feature>
<name>A0A7M7JUE9_VARDE</name>
<feature type="active site" description="Proton donor/acceptor" evidence="16">
    <location>
        <position position="243"/>
    </location>
</feature>
<evidence type="ECO:0000256" key="6">
    <source>
        <dbReference type="ARBA" id="ARBA00022679"/>
    </source>
</evidence>
<keyword evidence="21" id="KW-1185">Reference proteome</keyword>
<dbReference type="RefSeq" id="XP_022656245.1">
    <property type="nucleotide sequence ID" value="XM_022800510.1"/>
</dbReference>
<feature type="site" description="Interaction with galactose moiety of substrate glycoprotein" evidence="18">
    <location>
        <position position="189"/>
    </location>
</feature>
<dbReference type="PANTHER" id="PTHR10896:SF65">
    <property type="entry name" value="GALACTOSYLGALACTOSYLXYLOSYLPROTEIN 3-BETA-GLUCURONOSYLTRANSFERASE 3"/>
    <property type="match status" value="1"/>
</dbReference>
<dbReference type="GO" id="GO:0005975">
    <property type="term" value="P:carbohydrate metabolic process"/>
    <property type="evidence" value="ECO:0007669"/>
    <property type="project" value="TreeGrafter"/>
</dbReference>
<evidence type="ECO:0000256" key="1">
    <source>
        <dbReference type="ARBA" id="ARBA00001936"/>
    </source>
</evidence>
<dbReference type="InterPro" id="IPR029044">
    <property type="entry name" value="Nucleotide-diphossugar_trans"/>
</dbReference>
<dbReference type="GO" id="GO:0046872">
    <property type="term" value="F:metal ion binding"/>
    <property type="evidence" value="ECO:0007669"/>
    <property type="project" value="UniProtKB-KW"/>
</dbReference>
<evidence type="ECO:0000256" key="3">
    <source>
        <dbReference type="ARBA" id="ARBA00004922"/>
    </source>
</evidence>
<reference evidence="20" key="1">
    <citation type="submission" date="2021-01" db="UniProtKB">
        <authorList>
            <consortium name="EnsemblMetazoa"/>
        </authorList>
    </citation>
    <scope>IDENTIFICATION</scope>
</reference>
<keyword evidence="6 19" id="KW-0808">Transferase</keyword>
<keyword evidence="8 17" id="KW-0479">Metal-binding</keyword>
<comment type="cofactor">
    <cofactor evidence="1 17 19">
        <name>Mn(2+)</name>
        <dbReference type="ChEBI" id="CHEBI:29035"/>
    </cofactor>
</comment>
<evidence type="ECO:0000256" key="2">
    <source>
        <dbReference type="ARBA" id="ARBA00004323"/>
    </source>
</evidence>
<sequence>MRHRFVPYAVGAFVGFVVALLIRLEASASLKASRNEAETKSQRLVCLVTPTHARPQQKAELTRLSYAFRLAGRVHWIVVEDAESPSALVSRLLADSGLSYTHLTAVTPEKYKLGANDPNWLKPRGVLQRNAALRFLRSRAAQSGLVDDDAVVYFADDDNTYDIRLFNEMRQTKKVSVWPVGLAGGLMVERPIVVDGRVKRFNSVFRPDRPYPIDMAAFAVSLKLIRERPTVLFSLNVQRGYQESHLLTQLLTGWEELEPRADNGNKVLVWHTRTELPNLTPEAKLPVPSNKDIEV</sequence>
<comment type="similarity">
    <text evidence="4 19">Belongs to the glycosyltransferase 43 family.</text>
</comment>
<evidence type="ECO:0000256" key="5">
    <source>
        <dbReference type="ARBA" id="ARBA00012641"/>
    </source>
</evidence>
<comment type="catalytic activity">
    <reaction evidence="15 19">
        <text>3-O-(beta-D-galactosyl-(1-&gt;3)-beta-D-galactosyl-(1-&gt;4)-beta-D-xylosyl)-L-seryl-[protein] + UDP-alpha-D-glucuronate = 3-O-(beta-D-GlcA-(1-&gt;3)-beta-D-Gal-(1-&gt;3)-beta-D-Gal-(1-&gt;4)-beta-D-Xyl)-L-seryl-[protein] + UDP + H(+)</text>
        <dbReference type="Rhea" id="RHEA:24168"/>
        <dbReference type="Rhea" id="RHEA-COMP:12571"/>
        <dbReference type="Rhea" id="RHEA-COMP:12573"/>
        <dbReference type="ChEBI" id="CHEBI:15378"/>
        <dbReference type="ChEBI" id="CHEBI:58052"/>
        <dbReference type="ChEBI" id="CHEBI:58223"/>
        <dbReference type="ChEBI" id="CHEBI:132090"/>
        <dbReference type="ChEBI" id="CHEBI:132093"/>
        <dbReference type="EC" id="2.4.1.135"/>
    </reaction>
</comment>
<dbReference type="EC" id="2.4.1.135" evidence="5 19"/>
<dbReference type="InterPro" id="IPR005027">
    <property type="entry name" value="Glyco_trans_43"/>
</dbReference>
<evidence type="ECO:0000256" key="11">
    <source>
        <dbReference type="ARBA" id="ARBA00023034"/>
    </source>
</evidence>
<dbReference type="KEGG" id="vde:111248336"/>
<evidence type="ECO:0000313" key="21">
    <source>
        <dbReference type="Proteomes" id="UP000594260"/>
    </source>
</evidence>
<dbReference type="UniPathway" id="UPA00378"/>
<evidence type="ECO:0000256" key="12">
    <source>
        <dbReference type="ARBA" id="ARBA00023136"/>
    </source>
</evidence>
<dbReference type="InParanoid" id="A0A7M7JUE9"/>
<evidence type="ECO:0000256" key="13">
    <source>
        <dbReference type="ARBA" id="ARBA00023180"/>
    </source>
</evidence>
<dbReference type="EnsemblMetazoa" id="XM_022800510">
    <property type="protein sequence ID" value="XP_022656245"/>
    <property type="gene ID" value="LOC111248336"/>
</dbReference>
<protein>
    <recommendedName>
        <fullName evidence="5 19">Galactosylgalactosylxylosylprotein 3-beta-glucuronosyltransferase</fullName>
        <ecNumber evidence="5 19">2.4.1.135</ecNumber>
    </recommendedName>
</protein>
<keyword evidence="12 19" id="KW-0472">Membrane</keyword>
<dbReference type="OrthoDB" id="675023at2759"/>
<accession>A0A7M7JUE9</accession>
<dbReference type="Proteomes" id="UP000594260">
    <property type="component" value="Unplaced"/>
</dbReference>
<keyword evidence="14 17" id="KW-0464">Manganese</keyword>
<evidence type="ECO:0000256" key="15">
    <source>
        <dbReference type="ARBA" id="ARBA00047979"/>
    </source>
</evidence>
<organism evidence="20 21">
    <name type="scientific">Varroa destructor</name>
    <name type="common">Honeybee mite</name>
    <dbReference type="NCBI Taxonomy" id="109461"/>
    <lineage>
        <taxon>Eukaryota</taxon>
        <taxon>Metazoa</taxon>
        <taxon>Ecdysozoa</taxon>
        <taxon>Arthropoda</taxon>
        <taxon>Chelicerata</taxon>
        <taxon>Arachnida</taxon>
        <taxon>Acari</taxon>
        <taxon>Parasitiformes</taxon>
        <taxon>Mesostigmata</taxon>
        <taxon>Gamasina</taxon>
        <taxon>Dermanyssoidea</taxon>
        <taxon>Varroidae</taxon>
        <taxon>Varroa</taxon>
    </lineage>
</organism>